<dbReference type="SMART" id="SM00028">
    <property type="entry name" value="TPR"/>
    <property type="match status" value="2"/>
</dbReference>
<dbReference type="EMBL" id="BGZO01000074">
    <property type="protein sequence ID" value="GBR76981.1"/>
    <property type="molecule type" value="Genomic_DNA"/>
</dbReference>
<comment type="caution">
    <text evidence="1">The sequence shown here is derived from an EMBL/GenBank/DDBJ whole genome shotgun (WGS) entry which is preliminary data.</text>
</comment>
<dbReference type="InterPro" id="IPR011990">
    <property type="entry name" value="TPR-like_helical_dom_sf"/>
</dbReference>
<dbReference type="NCBIfam" id="NF047558">
    <property type="entry name" value="TPR_END_plus"/>
    <property type="match status" value="1"/>
</dbReference>
<organism evidence="1 2">
    <name type="scientific">Candidatus Termititenax persephonae</name>
    <dbReference type="NCBI Taxonomy" id="2218525"/>
    <lineage>
        <taxon>Bacteria</taxon>
        <taxon>Bacillati</taxon>
        <taxon>Candidatus Margulisiibacteriota</taxon>
        <taxon>Candidatus Termititenacia</taxon>
        <taxon>Candidatus Termititenacales</taxon>
        <taxon>Candidatus Termititenacaceae</taxon>
        <taxon>Candidatus Termititenax</taxon>
    </lineage>
</organism>
<proteinExistence type="predicted"/>
<sequence>LGEDSQAEYMLKHLEEETKDDHSIYYFLGLLCRKQNRLTDAYRYFEKSKMLKEDYWLVDRELLTIRSEAILRIEKKLESEEVAEEVCYEYLDLLLLTKAYKKAIQQITAWEGTDLDPAKLAERKKKALDFYERVLELELEGDAPTEQTYLDLGEIYVFKKRYNEAFWLFQAVSGQFAQSERIRRYYNYLIKKNIEVYEGMKASGETSVCYNLAVMYALSDRKAEMFIMLEQAVNRDKKLAIQARYEEAFAKYRELDRFRLITLIEGEDKNIYRLQD</sequence>
<protein>
    <submittedName>
        <fullName evidence="1">Uncharacterized protein</fullName>
    </submittedName>
</protein>
<accession>A0A388TJM4</accession>
<reference evidence="1 2" key="1">
    <citation type="journal article" date="2019" name="ISME J.">
        <title>Genome analyses of uncultured TG2/ZB3 bacteria in 'Margulisbacteria' specifically attached to ectosymbiotic spirochetes of protists in the termite gut.</title>
        <authorList>
            <person name="Utami Y.D."/>
            <person name="Kuwahara H."/>
            <person name="Igai K."/>
            <person name="Murakami T."/>
            <person name="Sugaya K."/>
            <person name="Morikawa T."/>
            <person name="Nagura Y."/>
            <person name="Yuki M."/>
            <person name="Deevong P."/>
            <person name="Inoue T."/>
            <person name="Kihara K."/>
            <person name="Lo N."/>
            <person name="Yamada A."/>
            <person name="Ohkuma M."/>
            <person name="Hongoh Y."/>
        </authorList>
    </citation>
    <scope>NUCLEOTIDE SEQUENCE [LARGE SCALE GENOMIC DNA]</scope>
    <source>
        <strain evidence="1">NkOx7-02</strain>
    </source>
</reference>
<evidence type="ECO:0000313" key="1">
    <source>
        <dbReference type="EMBL" id="GBR76981.1"/>
    </source>
</evidence>
<dbReference type="SUPFAM" id="SSF48452">
    <property type="entry name" value="TPR-like"/>
    <property type="match status" value="1"/>
</dbReference>
<name>A0A388TJM4_9BACT</name>
<gene>
    <name evidence="1" type="ORF">NO2_1445</name>
</gene>
<dbReference type="Pfam" id="PF13181">
    <property type="entry name" value="TPR_8"/>
    <property type="match status" value="1"/>
</dbReference>
<dbReference type="Gene3D" id="1.25.40.10">
    <property type="entry name" value="Tetratricopeptide repeat domain"/>
    <property type="match status" value="1"/>
</dbReference>
<dbReference type="InterPro" id="IPR019734">
    <property type="entry name" value="TPR_rpt"/>
</dbReference>
<keyword evidence="2" id="KW-1185">Reference proteome</keyword>
<dbReference type="Proteomes" id="UP000275925">
    <property type="component" value="Unassembled WGS sequence"/>
</dbReference>
<evidence type="ECO:0000313" key="2">
    <source>
        <dbReference type="Proteomes" id="UP000275925"/>
    </source>
</evidence>
<feature type="non-terminal residue" evidence="1">
    <location>
        <position position="1"/>
    </location>
</feature>
<dbReference type="AlphaFoldDB" id="A0A388TJM4"/>